<dbReference type="InterPro" id="IPR043917">
    <property type="entry name" value="DUF5753"/>
</dbReference>
<dbReference type="EMBL" id="JBHEZY010000007">
    <property type="protein sequence ID" value="MFC1432798.1"/>
    <property type="molecule type" value="Genomic_DNA"/>
</dbReference>
<evidence type="ECO:0000259" key="1">
    <source>
        <dbReference type="Pfam" id="PF19054"/>
    </source>
</evidence>
<name>A0ABV6X3B7_9ACTN</name>
<evidence type="ECO:0000313" key="2">
    <source>
        <dbReference type="EMBL" id="MFC1432798.1"/>
    </source>
</evidence>
<comment type="caution">
    <text evidence="2">The sequence shown here is derived from an EMBL/GenBank/DDBJ whole genome shotgun (WGS) entry which is preliminary data.</text>
</comment>
<dbReference type="Pfam" id="PF19054">
    <property type="entry name" value="DUF5753"/>
    <property type="match status" value="1"/>
</dbReference>
<organism evidence="2 3">
    <name type="scientific">Streptacidiphilus alkalitolerans</name>
    <dbReference type="NCBI Taxonomy" id="3342712"/>
    <lineage>
        <taxon>Bacteria</taxon>
        <taxon>Bacillati</taxon>
        <taxon>Actinomycetota</taxon>
        <taxon>Actinomycetes</taxon>
        <taxon>Kitasatosporales</taxon>
        <taxon>Streptomycetaceae</taxon>
        <taxon>Streptacidiphilus</taxon>
    </lineage>
</organism>
<gene>
    <name evidence="2" type="ORF">ACEZDB_19330</name>
</gene>
<feature type="domain" description="DUF5753" evidence="1">
    <location>
        <begin position="2"/>
        <end position="163"/>
    </location>
</feature>
<proteinExistence type="predicted"/>
<protein>
    <submittedName>
        <fullName evidence="2">Scr1 family TA system antitoxin-like transcriptional regulator</fullName>
    </submittedName>
</protein>
<dbReference type="RefSeq" id="WP_380555055.1">
    <property type="nucleotide sequence ID" value="NZ_JBHEZY010000007.1"/>
</dbReference>
<sequence length="176" mass="18996">MHYCPDVVWGDLQTADYVRAMLRIVADFTGSPAAAEDIEAGVALRTARIQHLGDEGRAAHVLLGEQALYTNIGGSAVMSAQLHRLRETTELDGLRFGVVPRSAPSRGVFPGPGFGLFDRAEVLIEGFAGEFRLTDAESVAVHLRAFAALERTAVYGGAARGLLGQAERHWRTSEHL</sequence>
<reference evidence="2 3" key="1">
    <citation type="submission" date="2024-09" db="EMBL/GenBank/DDBJ databases">
        <authorList>
            <person name="Lee S.D."/>
        </authorList>
    </citation>
    <scope>NUCLEOTIDE SEQUENCE [LARGE SCALE GENOMIC DNA]</scope>
    <source>
        <strain evidence="2 3">N1-3</strain>
    </source>
</reference>
<evidence type="ECO:0000313" key="3">
    <source>
        <dbReference type="Proteomes" id="UP001592530"/>
    </source>
</evidence>
<dbReference type="Proteomes" id="UP001592530">
    <property type="component" value="Unassembled WGS sequence"/>
</dbReference>
<accession>A0ABV6X3B7</accession>